<feature type="transmembrane region" description="Helical" evidence="7">
    <location>
        <begin position="154"/>
        <end position="175"/>
    </location>
</feature>
<keyword evidence="6 7" id="KW-0472">Membrane</keyword>
<keyword evidence="4 7" id="KW-0812">Transmembrane</keyword>
<evidence type="ECO:0000256" key="1">
    <source>
        <dbReference type="ARBA" id="ARBA00004651"/>
    </source>
</evidence>
<organism evidence="9 10">
    <name type="scientific">Bdellovibrio bacteriovorus</name>
    <dbReference type="NCBI Taxonomy" id="959"/>
    <lineage>
        <taxon>Bacteria</taxon>
        <taxon>Pseudomonadati</taxon>
        <taxon>Bdellovibrionota</taxon>
        <taxon>Bdellovibrionia</taxon>
        <taxon>Bdellovibrionales</taxon>
        <taxon>Pseudobdellovibrionaceae</taxon>
        <taxon>Bdellovibrio</taxon>
    </lineage>
</organism>
<keyword evidence="10" id="KW-1185">Reference proteome</keyword>
<dbReference type="EMBL" id="LUKE01000001">
    <property type="protein sequence ID" value="KYG67416.1"/>
    <property type="molecule type" value="Genomic_DNA"/>
</dbReference>
<dbReference type="Proteomes" id="UP000075320">
    <property type="component" value="Unassembled WGS sequence"/>
</dbReference>
<dbReference type="PANTHER" id="PTHR30465">
    <property type="entry name" value="INNER MEMBRANE ABC TRANSPORTER"/>
    <property type="match status" value="1"/>
</dbReference>
<comment type="subcellular location">
    <subcellularLocation>
        <location evidence="1 7">Cell membrane</location>
        <topology evidence="1 7">Multi-pass membrane protein</topology>
    </subcellularLocation>
</comment>
<dbReference type="InterPro" id="IPR035906">
    <property type="entry name" value="MetI-like_sf"/>
</dbReference>
<evidence type="ECO:0000256" key="7">
    <source>
        <dbReference type="RuleBase" id="RU363032"/>
    </source>
</evidence>
<evidence type="ECO:0000256" key="2">
    <source>
        <dbReference type="ARBA" id="ARBA00022448"/>
    </source>
</evidence>
<evidence type="ECO:0000256" key="5">
    <source>
        <dbReference type="ARBA" id="ARBA00022989"/>
    </source>
</evidence>
<dbReference type="GO" id="GO:0055085">
    <property type="term" value="P:transmembrane transport"/>
    <property type="evidence" value="ECO:0007669"/>
    <property type="project" value="InterPro"/>
</dbReference>
<comment type="caution">
    <text evidence="9">The sequence shown here is derived from an EMBL/GenBank/DDBJ whole genome shotgun (WGS) entry which is preliminary data.</text>
</comment>
<reference evidence="9 10" key="1">
    <citation type="submission" date="2016-03" db="EMBL/GenBank/DDBJ databases">
        <authorList>
            <person name="Ploux O."/>
        </authorList>
    </citation>
    <scope>NUCLEOTIDE SEQUENCE [LARGE SCALE GENOMIC DNA]</scope>
    <source>
        <strain evidence="9 10">R0</strain>
    </source>
</reference>
<dbReference type="GO" id="GO:0005886">
    <property type="term" value="C:plasma membrane"/>
    <property type="evidence" value="ECO:0007669"/>
    <property type="project" value="UniProtKB-SubCell"/>
</dbReference>
<feature type="transmembrane region" description="Helical" evidence="7">
    <location>
        <begin position="84"/>
        <end position="106"/>
    </location>
</feature>
<sequence length="290" mass="32707">MFLATLTFFLLKFLPGAPFDEERTLDPAVQAQLRQEWRLDEPWYIQGASYIASVAQGDLGVSMARPDRRVSEILFFSLKNTLTLNAIALLIIVLGALILSVLTMRYRGSWFEGATDQVLIALIALPSLFWGPLLIYFFGFYFNLLPVALLLTPWHYILPVITLSARPLASLTRLLKNSLEENERFDYVRTAKAKGLSPWRVLIHHVLRNSMIPFLSYLGPLCVSILSGSVLVEMLFAIPGLGTEFLSAINDRDYTLIAGATFFYGFFLITINSLLDLLVKVIDPRLREKA</sequence>
<name>A0A150WSN8_BDEBC</name>
<evidence type="ECO:0000313" key="9">
    <source>
        <dbReference type="EMBL" id="KYG67416.1"/>
    </source>
</evidence>
<feature type="transmembrane region" description="Helical" evidence="7">
    <location>
        <begin position="256"/>
        <end position="279"/>
    </location>
</feature>
<comment type="similarity">
    <text evidence="7">Belongs to the binding-protein-dependent transport system permease family.</text>
</comment>
<dbReference type="Pfam" id="PF00528">
    <property type="entry name" value="BPD_transp_1"/>
    <property type="match status" value="1"/>
</dbReference>
<proteinExistence type="inferred from homology"/>
<feature type="transmembrane region" description="Helical" evidence="7">
    <location>
        <begin position="214"/>
        <end position="236"/>
    </location>
</feature>
<accession>A0A150WSN8</accession>
<evidence type="ECO:0000256" key="6">
    <source>
        <dbReference type="ARBA" id="ARBA00023136"/>
    </source>
</evidence>
<evidence type="ECO:0000313" key="10">
    <source>
        <dbReference type="Proteomes" id="UP000075320"/>
    </source>
</evidence>
<dbReference type="PANTHER" id="PTHR30465:SF74">
    <property type="entry name" value="OLIGOPEPTIDE TRANSPORT SYSTEM PERMEASE PROTEIN OPPB"/>
    <property type="match status" value="1"/>
</dbReference>
<dbReference type="Gene3D" id="1.10.3720.10">
    <property type="entry name" value="MetI-like"/>
    <property type="match status" value="1"/>
</dbReference>
<keyword evidence="5 7" id="KW-1133">Transmembrane helix</keyword>
<keyword evidence="2 7" id="KW-0813">Transport</keyword>
<dbReference type="CDD" id="cd06261">
    <property type="entry name" value="TM_PBP2"/>
    <property type="match status" value="1"/>
</dbReference>
<evidence type="ECO:0000256" key="4">
    <source>
        <dbReference type="ARBA" id="ARBA00022692"/>
    </source>
</evidence>
<dbReference type="AlphaFoldDB" id="A0A150WSN8"/>
<dbReference type="SUPFAM" id="SSF161098">
    <property type="entry name" value="MetI-like"/>
    <property type="match status" value="1"/>
</dbReference>
<feature type="transmembrane region" description="Helical" evidence="7">
    <location>
        <begin position="118"/>
        <end position="142"/>
    </location>
</feature>
<dbReference type="InterPro" id="IPR000515">
    <property type="entry name" value="MetI-like"/>
</dbReference>
<evidence type="ECO:0000259" key="8">
    <source>
        <dbReference type="PROSITE" id="PS50928"/>
    </source>
</evidence>
<dbReference type="PROSITE" id="PS50928">
    <property type="entry name" value="ABC_TM1"/>
    <property type="match status" value="1"/>
</dbReference>
<gene>
    <name evidence="9" type="ORF">AZI86_00660</name>
</gene>
<evidence type="ECO:0000256" key="3">
    <source>
        <dbReference type="ARBA" id="ARBA00022475"/>
    </source>
</evidence>
<protein>
    <submittedName>
        <fullName evidence="9">Peptide ABC transporter permease</fullName>
    </submittedName>
</protein>
<feature type="domain" description="ABC transmembrane type-1" evidence="8">
    <location>
        <begin position="78"/>
        <end position="279"/>
    </location>
</feature>
<keyword evidence="3" id="KW-1003">Cell membrane</keyword>